<dbReference type="InterPro" id="IPR009758">
    <property type="entry name" value="DUF1326"/>
</dbReference>
<reference evidence="1 2" key="1">
    <citation type="submission" date="2022-10" db="EMBL/GenBank/DDBJ databases">
        <title>Defluviimonas sp. nov., isolated from ocean surface water.</title>
        <authorList>
            <person name="He W."/>
            <person name="Wang L."/>
            <person name="Zhang D.-F."/>
        </authorList>
    </citation>
    <scope>NUCLEOTIDE SEQUENCE [LARGE SCALE GENOMIC DNA]</scope>
    <source>
        <strain evidence="1 2">WL0075</strain>
    </source>
</reference>
<dbReference type="PIRSF" id="PIRSF033303">
    <property type="entry name" value="UCP033303"/>
    <property type="match status" value="1"/>
</dbReference>
<gene>
    <name evidence="1" type="ORF">OE647_03370</name>
</gene>
<dbReference type="Pfam" id="PF07040">
    <property type="entry name" value="DUF1326"/>
    <property type="match status" value="1"/>
</dbReference>
<dbReference type="EMBL" id="JAOWLA010000002">
    <property type="protein sequence ID" value="MCV2863778.1"/>
    <property type="molecule type" value="Genomic_DNA"/>
</dbReference>
<organism evidence="1 2">
    <name type="scientific">Albidovulum sediminicola</name>
    <dbReference type="NCBI Taxonomy" id="2984331"/>
    <lineage>
        <taxon>Bacteria</taxon>
        <taxon>Pseudomonadati</taxon>
        <taxon>Pseudomonadota</taxon>
        <taxon>Alphaproteobacteria</taxon>
        <taxon>Rhodobacterales</taxon>
        <taxon>Paracoccaceae</taxon>
        <taxon>Albidovulum</taxon>
    </lineage>
</organism>
<accession>A0ABT2YY53</accession>
<dbReference type="RefSeq" id="WP_263720240.1">
    <property type="nucleotide sequence ID" value="NZ_JAOWLA010000002.1"/>
</dbReference>
<comment type="caution">
    <text evidence="1">The sequence shown here is derived from an EMBL/GenBank/DDBJ whole genome shotgun (WGS) entry which is preliminary data.</text>
</comment>
<proteinExistence type="predicted"/>
<dbReference type="Proteomes" id="UP001652503">
    <property type="component" value="Unassembled WGS sequence"/>
</dbReference>
<dbReference type="InterPro" id="IPR014581">
    <property type="entry name" value="UCP033303"/>
</dbReference>
<protein>
    <submittedName>
        <fullName evidence="1">DUF1326 domain-containing protein</fullName>
    </submittedName>
</protein>
<evidence type="ECO:0000313" key="2">
    <source>
        <dbReference type="Proteomes" id="UP001652503"/>
    </source>
</evidence>
<name>A0ABT2YY53_9RHOB</name>
<sequence length="213" mass="22702">MKDWSIQGLELANCNCNFGCPCQFSQPPSHGSCEAVVVFDIQKGHHDGVILDGLRAAGVYKWPGAIHQGNGQMQLIIDERADAAQRAALETIMTGGDTEELATMWFIFSAMSPNRHETLFAPISCDIDVDARKGSGEVGGVFEVTGKPIPNAVTGEPHRISIHLPNGFEFDTAEMGCGSASTTGGAIRLSKNNDTHAHFARLHLTGTGVVRAA</sequence>
<keyword evidence="2" id="KW-1185">Reference proteome</keyword>
<evidence type="ECO:0000313" key="1">
    <source>
        <dbReference type="EMBL" id="MCV2863778.1"/>
    </source>
</evidence>